<evidence type="ECO:0000313" key="3">
    <source>
        <dbReference type="Proteomes" id="UP000785613"/>
    </source>
</evidence>
<organism evidence="2 3">
    <name type="scientific">Massilia rubra</name>
    <dbReference type="NCBI Taxonomy" id="2607910"/>
    <lineage>
        <taxon>Bacteria</taxon>
        <taxon>Pseudomonadati</taxon>
        <taxon>Pseudomonadota</taxon>
        <taxon>Betaproteobacteria</taxon>
        <taxon>Burkholderiales</taxon>
        <taxon>Oxalobacteraceae</taxon>
        <taxon>Telluria group</taxon>
        <taxon>Massilia</taxon>
    </lineage>
</organism>
<accession>A0ABX0LIU2</accession>
<sequence>MHKAALKIGAALLLCAFLSPAAHAKKRCTRADADAAQAMIDHLGSWEKIDEGRRRYGQCDDGSISEGISEAVARRLVDNWDTLPTLANLIKKDRALQPFVTRHLNGTLNSDDLEKIQVLAMSSCRPELKKLCADLKRAATEGLR</sequence>
<feature type="chain" id="PRO_5046875517" description="Secreted protein" evidence="1">
    <location>
        <begin position="25"/>
        <end position="144"/>
    </location>
</feature>
<dbReference type="EMBL" id="VUYU01000001">
    <property type="protein sequence ID" value="NHZ32192.1"/>
    <property type="molecule type" value="Genomic_DNA"/>
</dbReference>
<evidence type="ECO:0000313" key="2">
    <source>
        <dbReference type="EMBL" id="NHZ32192.1"/>
    </source>
</evidence>
<name>A0ABX0LIU2_9BURK</name>
<protein>
    <recommendedName>
        <fullName evidence="4">Secreted protein</fullName>
    </recommendedName>
</protein>
<proteinExistence type="predicted"/>
<comment type="caution">
    <text evidence="2">The sequence shown here is derived from an EMBL/GenBank/DDBJ whole genome shotgun (WGS) entry which is preliminary data.</text>
</comment>
<evidence type="ECO:0000256" key="1">
    <source>
        <dbReference type="SAM" id="SignalP"/>
    </source>
</evidence>
<dbReference type="Proteomes" id="UP000785613">
    <property type="component" value="Unassembled WGS sequence"/>
</dbReference>
<reference evidence="2 3" key="1">
    <citation type="submission" date="2019-09" db="EMBL/GenBank/DDBJ databases">
        <title>Taxonomy of Antarctic Massilia spp.: description of Massilia rubra sp. nov., Massilia aquatica sp. nov., Massilia mucilaginosa sp. nov., Massilia frigida sp. nov. isolated from streams, lakes and regoliths.</title>
        <authorList>
            <person name="Holochova P."/>
            <person name="Sedlacek I."/>
            <person name="Kralova S."/>
            <person name="Maslanova I."/>
            <person name="Busse H.-J."/>
            <person name="Stankova E."/>
            <person name="Vrbovska V."/>
            <person name="Kovarovic V."/>
            <person name="Bartak M."/>
            <person name="Svec P."/>
            <person name="Pantucek R."/>
        </authorList>
    </citation>
    <scope>NUCLEOTIDE SEQUENCE [LARGE SCALE GENOMIC DNA]</scope>
    <source>
        <strain evidence="2 3">CCM 8692</strain>
    </source>
</reference>
<dbReference type="RefSeq" id="WP_167220813.1">
    <property type="nucleotide sequence ID" value="NZ_VUYU01000001.1"/>
</dbReference>
<evidence type="ECO:0008006" key="4">
    <source>
        <dbReference type="Google" id="ProtNLM"/>
    </source>
</evidence>
<keyword evidence="1" id="KW-0732">Signal</keyword>
<feature type="signal peptide" evidence="1">
    <location>
        <begin position="1"/>
        <end position="24"/>
    </location>
</feature>
<gene>
    <name evidence="2" type="ORF">F0185_01085</name>
</gene>
<keyword evidence="3" id="KW-1185">Reference proteome</keyword>